<dbReference type="Proteomes" id="UP000095453">
    <property type="component" value="Unassembled WGS sequence"/>
</dbReference>
<dbReference type="Proteomes" id="UP000286271">
    <property type="component" value="Unassembled WGS sequence"/>
</dbReference>
<feature type="transmembrane region" description="Helical" evidence="1">
    <location>
        <begin position="25"/>
        <end position="49"/>
    </location>
</feature>
<dbReference type="Gene3D" id="1.20.1250.20">
    <property type="entry name" value="MFS general substrate transporter like domains"/>
    <property type="match status" value="2"/>
</dbReference>
<feature type="transmembrane region" description="Helical" evidence="1">
    <location>
        <begin position="195"/>
        <end position="217"/>
    </location>
</feature>
<dbReference type="GO" id="GO:0008643">
    <property type="term" value="P:carbohydrate transport"/>
    <property type="evidence" value="ECO:0007669"/>
    <property type="project" value="InterPro"/>
</dbReference>
<feature type="transmembrane region" description="Helical" evidence="1">
    <location>
        <begin position="94"/>
        <end position="114"/>
    </location>
</feature>
<evidence type="ECO:0000313" key="4">
    <source>
        <dbReference type="EMBL" id="RHE97609.1"/>
    </source>
</evidence>
<evidence type="ECO:0000313" key="3">
    <source>
        <dbReference type="EMBL" id="RGR68083.1"/>
    </source>
</evidence>
<dbReference type="Proteomes" id="UP000285820">
    <property type="component" value="Unassembled WGS sequence"/>
</dbReference>
<keyword evidence="1" id="KW-0812">Transmembrane</keyword>
<dbReference type="Pfam" id="PF13347">
    <property type="entry name" value="MFS_2"/>
    <property type="match status" value="1"/>
</dbReference>
<dbReference type="PANTHER" id="PTHR11328:SF28">
    <property type="entry name" value="MAJOR FACILITATOR SUPERFAMILY DOMAIN-CONTAINING PROTEIN 12"/>
    <property type="match status" value="1"/>
</dbReference>
<evidence type="ECO:0000313" key="7">
    <source>
        <dbReference type="Proteomes" id="UP000286271"/>
    </source>
</evidence>
<evidence type="ECO:0000313" key="6">
    <source>
        <dbReference type="Proteomes" id="UP000285820"/>
    </source>
</evidence>
<evidence type="ECO:0000313" key="5">
    <source>
        <dbReference type="Proteomes" id="UP000095453"/>
    </source>
</evidence>
<dbReference type="InterPro" id="IPR036259">
    <property type="entry name" value="MFS_trans_sf"/>
</dbReference>
<gene>
    <name evidence="4" type="ORF">DW707_08320</name>
    <name evidence="3" type="ORF">DWY29_09285</name>
    <name evidence="2" type="ORF">ERS852444_00517</name>
</gene>
<dbReference type="GO" id="GO:0015293">
    <property type="term" value="F:symporter activity"/>
    <property type="evidence" value="ECO:0007669"/>
    <property type="project" value="InterPro"/>
</dbReference>
<evidence type="ECO:0000256" key="1">
    <source>
        <dbReference type="SAM" id="Phobius"/>
    </source>
</evidence>
<feature type="transmembrane region" description="Helical" evidence="1">
    <location>
        <begin position="408"/>
        <end position="426"/>
    </location>
</feature>
<reference evidence="2 5" key="1">
    <citation type="submission" date="2015-09" db="EMBL/GenBank/DDBJ databases">
        <authorList>
            <consortium name="Pathogen Informatics"/>
        </authorList>
    </citation>
    <scope>NUCLEOTIDE SEQUENCE [LARGE SCALE GENOMIC DNA]</scope>
    <source>
        <strain evidence="2 5">2789STDY5608887</strain>
    </source>
</reference>
<name>A0A173RPZ5_9FIRM</name>
<dbReference type="PANTHER" id="PTHR11328">
    <property type="entry name" value="MAJOR FACILITATOR SUPERFAMILY DOMAIN-CONTAINING PROTEIN"/>
    <property type="match status" value="1"/>
</dbReference>
<keyword evidence="1" id="KW-0472">Membrane</keyword>
<reference evidence="6 7" key="2">
    <citation type="submission" date="2018-08" db="EMBL/GenBank/DDBJ databases">
        <title>A genome reference for cultivated species of the human gut microbiota.</title>
        <authorList>
            <person name="Zou Y."/>
            <person name="Xue W."/>
            <person name="Luo G."/>
        </authorList>
    </citation>
    <scope>NUCLEOTIDE SEQUENCE [LARGE SCALE GENOMIC DNA]</scope>
    <source>
        <strain evidence="3 6">AF24-4</strain>
        <strain evidence="4 7">AM27-11</strain>
    </source>
</reference>
<feature type="transmembrane region" description="Helical" evidence="1">
    <location>
        <begin position="159"/>
        <end position="183"/>
    </location>
</feature>
<feature type="transmembrane region" description="Helical" evidence="1">
    <location>
        <begin position="441"/>
        <end position="464"/>
    </location>
</feature>
<evidence type="ECO:0000313" key="2">
    <source>
        <dbReference type="EMBL" id="CUM79796.1"/>
    </source>
</evidence>
<dbReference type="EMBL" id="QRUN01000011">
    <property type="protein sequence ID" value="RGR68083.1"/>
    <property type="molecule type" value="Genomic_DNA"/>
</dbReference>
<dbReference type="GO" id="GO:0005886">
    <property type="term" value="C:plasma membrane"/>
    <property type="evidence" value="ECO:0007669"/>
    <property type="project" value="TreeGrafter"/>
</dbReference>
<feature type="transmembrane region" description="Helical" evidence="1">
    <location>
        <begin position="290"/>
        <end position="309"/>
    </location>
</feature>
<feature type="transmembrane region" description="Helical" evidence="1">
    <location>
        <begin position="347"/>
        <end position="367"/>
    </location>
</feature>
<dbReference type="RefSeq" id="WP_021923778.1">
    <property type="nucleotide sequence ID" value="NZ_CAKZTK010000031.1"/>
</dbReference>
<dbReference type="InterPro" id="IPR039672">
    <property type="entry name" value="MFS_2"/>
</dbReference>
<sequence length="497" mass="53888">MFGKKKEQKIETGGVTYRRAKTWQIALASCSSGIGMSFYVLLGLASYVANEGYGIATAVVGLILTATRILDGVTDPIIAIIIDKMNTKFGKIRILTALGWAIESLAVLMMYCWASGKGHGIVLFVVLYCVYIIGYTLCNVTAQIVPAMLTNDPKQRPMVGVWSTAYNYLIPMILNIVITVMLLPQYGNVYSVEMLAAACKVCVAVSAVGLILCCIGVTNIDKPENFKGVSTTKKNEPVKFKDMVELVKSNRALQTFIVAASSDKIASQTASQAVVTTMLFGIIIGNMQLGTILSVIGMLPSIVFAFIGAKYAGKHGNKESMVTWTYVCMTVAAVLIVLFIFIDPTLIATAVPMMIAYVVLTLVLNGAKMCVTMSSNAMMADIIDYELDRSGKFIPAAVTGTYSFIDKLVSSFSAAIATGLVALIGYKNSMPQPSDPSTPAIFWMTMSLYFGLPLIGWVCTLCAMRHSPLSKEKMEEVQKSIQEKKQAEVEKVIDEMK</sequence>
<accession>A0A173RPZ5</accession>
<feature type="transmembrane region" description="Helical" evidence="1">
    <location>
        <begin position="321"/>
        <end position="341"/>
    </location>
</feature>
<dbReference type="AlphaFoldDB" id="A0A173RPZ5"/>
<keyword evidence="1" id="KW-1133">Transmembrane helix</keyword>
<feature type="transmembrane region" description="Helical" evidence="1">
    <location>
        <begin position="120"/>
        <end position="138"/>
    </location>
</feature>
<dbReference type="SUPFAM" id="SSF103473">
    <property type="entry name" value="MFS general substrate transporter"/>
    <property type="match status" value="1"/>
</dbReference>
<protein>
    <submittedName>
        <fullName evidence="3">MFS transporter</fullName>
    </submittedName>
    <submittedName>
        <fullName evidence="2">Melibiose:sodium symporter</fullName>
    </submittedName>
</protein>
<proteinExistence type="predicted"/>
<organism evidence="2 5">
    <name type="scientific">Roseburia inulinivorans</name>
    <dbReference type="NCBI Taxonomy" id="360807"/>
    <lineage>
        <taxon>Bacteria</taxon>
        <taxon>Bacillati</taxon>
        <taxon>Bacillota</taxon>
        <taxon>Clostridia</taxon>
        <taxon>Lachnospirales</taxon>
        <taxon>Lachnospiraceae</taxon>
        <taxon>Roseburia</taxon>
    </lineage>
</organism>
<dbReference type="EMBL" id="QSKW01000011">
    <property type="protein sequence ID" value="RHE97609.1"/>
    <property type="molecule type" value="Genomic_DNA"/>
</dbReference>
<dbReference type="EMBL" id="CYXX01000003">
    <property type="protein sequence ID" value="CUM79796.1"/>
    <property type="molecule type" value="Genomic_DNA"/>
</dbReference>